<sequence length="623" mass="67101">MPTPPSTPMPTPVPMPAPTPTPTVPPTSSTTRSRQTPTPAPTPKGGQSNQKWDEMLTCLENFILEQTTRERNRRGPSAGLPPNWKWDGNVPTNYRTPDGRALGRWINNQRSAKNKNVLKPEREERLVRTGLKWCVLATNTWEDMMGELRLYVQERTKDGKDWDGNVPTNYKIRSNVGPDGTEMDEEKNLGRWINRQRSLFQAGKMKKERQLELEALGLKWSVLSTSTWESMFDALVEYARKRRLESPNNEWDGSVPANHKTEDGKSLGRWVNRQRASHARKKLKREFVEKLNSIGFRLYCPEKKNSGILVSTNSVGIGVGISMGNGVGAGLGIGGHLKGSGGSGSNDRVVVAAPLCAEEVSVYDHYVDVKNGIKCTAVGGGNAVNDRKVSIPTSTSKMKINTAISTTKATTVIRNTTTTTSTPTVVMTRPQLAAAVSMKKSLLVRAPTQAIPVTVPSTAFISAPKLVSTSKLAPVSKPTLTPIPKPIPMTKLTTKSMLTPKTATKPTLTFKPTLSSTNPSTTKSTTISATTLATTSTSTSTSAPTCKTTSATMPTIISTTKSTSISSLSPAITKSKNLATTGTMASSCLATTKLTSSSPSVAKVSPTSAPLNGVKLKKDIPVI</sequence>
<dbReference type="PANTHER" id="PTHR33418">
    <property type="entry name" value="HELICASE-ASSOCIATED"/>
    <property type="match status" value="1"/>
</dbReference>
<evidence type="ECO:0000259" key="2">
    <source>
        <dbReference type="Pfam" id="PF03457"/>
    </source>
</evidence>
<dbReference type="PANTHER" id="PTHR33418:SF1">
    <property type="entry name" value="HELICASE-ASSOCIATED DOMAIN-CONTAINING PROTEIN"/>
    <property type="match status" value="1"/>
</dbReference>
<dbReference type="AlphaFoldDB" id="A0A6U5G2Q3"/>
<dbReference type="EMBL" id="HBFR01017114">
    <property type="protein sequence ID" value="CAD8885284.1"/>
    <property type="molecule type" value="Transcribed_RNA"/>
</dbReference>
<feature type="domain" description="Helicase-associated" evidence="2">
    <location>
        <begin position="139"/>
        <end position="217"/>
    </location>
</feature>
<feature type="region of interest" description="Disordered" evidence="1">
    <location>
        <begin position="505"/>
        <end position="548"/>
    </location>
</feature>
<feature type="region of interest" description="Disordered" evidence="1">
    <location>
        <begin position="67"/>
        <end position="90"/>
    </location>
</feature>
<protein>
    <recommendedName>
        <fullName evidence="2">Helicase-associated domain-containing protein</fullName>
    </recommendedName>
</protein>
<feature type="region of interest" description="Disordered" evidence="1">
    <location>
        <begin position="1"/>
        <end position="50"/>
    </location>
</feature>
<dbReference type="InterPro" id="IPR005114">
    <property type="entry name" value="Helicase_assoc"/>
</dbReference>
<feature type="domain" description="Helicase-associated" evidence="2">
    <location>
        <begin position="89"/>
        <end position="129"/>
    </location>
</feature>
<feature type="compositionally biased region" description="Pro residues" evidence="1">
    <location>
        <begin position="1"/>
        <end position="25"/>
    </location>
</feature>
<feature type="compositionally biased region" description="Low complexity" evidence="1">
    <location>
        <begin position="26"/>
        <end position="37"/>
    </location>
</feature>
<organism evidence="3">
    <name type="scientific">Corethron hystrix</name>
    <dbReference type="NCBI Taxonomy" id="216773"/>
    <lineage>
        <taxon>Eukaryota</taxon>
        <taxon>Sar</taxon>
        <taxon>Stramenopiles</taxon>
        <taxon>Ochrophyta</taxon>
        <taxon>Bacillariophyta</taxon>
        <taxon>Coscinodiscophyceae</taxon>
        <taxon>Corethrophycidae</taxon>
        <taxon>Corethrales</taxon>
        <taxon>Corethraceae</taxon>
        <taxon>Corethron</taxon>
    </lineage>
</organism>
<evidence type="ECO:0000313" key="3">
    <source>
        <dbReference type="EMBL" id="CAD8885219.1"/>
    </source>
</evidence>
<evidence type="ECO:0000313" key="4">
    <source>
        <dbReference type="EMBL" id="CAD8885284.1"/>
    </source>
</evidence>
<dbReference type="EMBL" id="HBFR01017003">
    <property type="protein sequence ID" value="CAD8885219.1"/>
    <property type="molecule type" value="Transcribed_RNA"/>
</dbReference>
<feature type="domain" description="Helicase-associated" evidence="2">
    <location>
        <begin position="226"/>
        <end position="296"/>
    </location>
</feature>
<evidence type="ECO:0000256" key="1">
    <source>
        <dbReference type="SAM" id="MobiDB-lite"/>
    </source>
</evidence>
<proteinExistence type="predicted"/>
<reference evidence="3" key="1">
    <citation type="submission" date="2021-01" db="EMBL/GenBank/DDBJ databases">
        <authorList>
            <person name="Corre E."/>
            <person name="Pelletier E."/>
            <person name="Niang G."/>
            <person name="Scheremetjew M."/>
            <person name="Finn R."/>
            <person name="Kale V."/>
            <person name="Holt S."/>
            <person name="Cochrane G."/>
            <person name="Meng A."/>
            <person name="Brown T."/>
            <person name="Cohen L."/>
        </authorList>
    </citation>
    <scope>NUCLEOTIDE SEQUENCE</scope>
    <source>
        <strain evidence="3">308</strain>
    </source>
</reference>
<name>A0A6U5G2Q3_9STRA</name>
<dbReference type="Gene3D" id="6.10.140.530">
    <property type="match status" value="3"/>
</dbReference>
<dbReference type="Pfam" id="PF03457">
    <property type="entry name" value="HA"/>
    <property type="match status" value="3"/>
</dbReference>
<gene>
    <name evidence="3" type="ORF">CHYS00102_LOCUS12416</name>
    <name evidence="4" type="ORF">CHYS00102_LOCUS12481</name>
</gene>
<accession>A0A6U5G2Q3</accession>